<sequence length="112" mass="12392">MNRTELLKKLTNKPVKLTVEGFGDYLVKGMNTMDYLFAAAESATEEEGVLNQERYFGALVVRCVLDTKGKRVFTDEDITTLAEADISFVLPLALKVQELSGVLSSEDDVKKA</sequence>
<reference evidence="1 2" key="1">
    <citation type="submission" date="2019-09" db="EMBL/GenBank/DDBJ databases">
        <title>Whole genome sequence of Vibrio fortis.</title>
        <authorList>
            <person name="Das S.K."/>
        </authorList>
    </citation>
    <scope>NUCLEOTIDE SEQUENCE [LARGE SCALE GENOMIC DNA]</scope>
    <source>
        <strain evidence="1 2">AN60</strain>
    </source>
</reference>
<comment type="caution">
    <text evidence="1">The sequence shown here is derived from an EMBL/GenBank/DDBJ whole genome shotgun (WGS) entry which is preliminary data.</text>
</comment>
<name>A0A5N3QU84_9VIBR</name>
<accession>A0A5N3QU84</accession>
<dbReference type="EMBL" id="VWSE01000010">
    <property type="protein sequence ID" value="KAB0285470.1"/>
    <property type="molecule type" value="Genomic_DNA"/>
</dbReference>
<dbReference type="RefSeq" id="WP_150873171.1">
    <property type="nucleotide sequence ID" value="NZ_VWSE01000010.1"/>
</dbReference>
<evidence type="ECO:0000313" key="1">
    <source>
        <dbReference type="EMBL" id="KAB0285470.1"/>
    </source>
</evidence>
<organism evidence="1 2">
    <name type="scientific">Vibrio fortis</name>
    <dbReference type="NCBI Taxonomy" id="212667"/>
    <lineage>
        <taxon>Bacteria</taxon>
        <taxon>Pseudomonadati</taxon>
        <taxon>Pseudomonadota</taxon>
        <taxon>Gammaproteobacteria</taxon>
        <taxon>Vibrionales</taxon>
        <taxon>Vibrionaceae</taxon>
        <taxon>Vibrio</taxon>
    </lineage>
</organism>
<dbReference type="Gene3D" id="3.30.2220.20">
    <property type="entry name" value="Phage tail assembly chaperone gp13-like"/>
    <property type="match status" value="1"/>
</dbReference>
<evidence type="ECO:0000313" key="2">
    <source>
        <dbReference type="Proteomes" id="UP000326789"/>
    </source>
</evidence>
<dbReference type="AlphaFoldDB" id="A0A5N3QU84"/>
<dbReference type="InterPro" id="IPR038556">
    <property type="entry name" value="TAC_Gp13-like_sf"/>
</dbReference>
<dbReference type="Proteomes" id="UP000326789">
    <property type="component" value="Unassembled WGS sequence"/>
</dbReference>
<evidence type="ECO:0008006" key="3">
    <source>
        <dbReference type="Google" id="ProtNLM"/>
    </source>
</evidence>
<gene>
    <name evidence="1" type="ORF">F2P58_23450</name>
</gene>
<protein>
    <recommendedName>
        <fullName evidence="3">Phage tail protein</fullName>
    </recommendedName>
</protein>
<proteinExistence type="predicted"/>